<gene>
    <name evidence="3" type="ORF">C7H08_14285</name>
</gene>
<dbReference type="SUPFAM" id="SSF81324">
    <property type="entry name" value="Voltage-gated potassium channels"/>
    <property type="match status" value="1"/>
</dbReference>
<dbReference type="RefSeq" id="WP_106672918.1">
    <property type="nucleotide sequence ID" value="NZ_BMFE01000002.1"/>
</dbReference>
<dbReference type="InterPro" id="IPR013099">
    <property type="entry name" value="K_chnl_dom"/>
</dbReference>
<accession>A0A2T1K847</accession>
<proteinExistence type="predicted"/>
<dbReference type="Pfam" id="PF07885">
    <property type="entry name" value="Ion_trans_2"/>
    <property type="match status" value="1"/>
</dbReference>
<comment type="caution">
    <text evidence="3">The sequence shown here is derived from an EMBL/GenBank/DDBJ whole genome shotgun (WGS) entry which is preliminary data.</text>
</comment>
<sequence length="338" mass="37290">MSTQWLVVPGIIVLVTVMVDVAWTTLTTQGSGPLTRLITIAVESASSKAHALSGRRAVLVTAGPIAIAVIGSVWLLSLWAGWLLIFSAFPSGVIEAQTGKTAGLAERVYFVGFTLSSLGMGDFKPGEEVTRLLTAFAAFNGLILVTLMITYAVPLVQGAITRRKLAFSISLLGSSPQEMVWRAWQINNAQGFENALGQVSSDLIQCSEQRLAYPLLDLFYCTGSRFSLGVQLGRLDEALSLLTKGLQTNYRWTSFTVENTRKVISHYLYRSEKRSNIGHVGVPPLPAIGLLKSKNVPLLDHQEDAFEQLKNRRVRMHRLVRREGWEWSAVEDEDRETL</sequence>
<keyword evidence="4" id="KW-1185">Reference proteome</keyword>
<reference evidence="3 4" key="1">
    <citation type="submission" date="2018-03" db="EMBL/GenBank/DDBJ databases">
        <title>Marinobacter brunus sp. nov., a marine bacterium of Gamma-proteobacteria isolated from the surface seawater of the South China Sea.</title>
        <authorList>
            <person name="Cheng H."/>
            <person name="Wu Y.-H."/>
            <person name="Xamxidin M."/>
            <person name="Xu X.-W."/>
        </authorList>
    </citation>
    <scope>NUCLEOTIDE SEQUENCE [LARGE SCALE GENOMIC DNA]</scope>
    <source>
        <strain evidence="3 4">JCM 30472</strain>
    </source>
</reference>
<dbReference type="AlphaFoldDB" id="A0A2T1K847"/>
<evidence type="ECO:0000313" key="4">
    <source>
        <dbReference type="Proteomes" id="UP000238385"/>
    </source>
</evidence>
<evidence type="ECO:0000259" key="2">
    <source>
        <dbReference type="Pfam" id="PF07885"/>
    </source>
</evidence>
<evidence type="ECO:0000256" key="1">
    <source>
        <dbReference type="SAM" id="Phobius"/>
    </source>
</evidence>
<protein>
    <recommendedName>
        <fullName evidence="2">Potassium channel domain-containing protein</fullName>
    </recommendedName>
</protein>
<keyword evidence="1" id="KW-0812">Transmembrane</keyword>
<keyword evidence="1" id="KW-1133">Transmembrane helix</keyword>
<feature type="transmembrane region" description="Helical" evidence="1">
    <location>
        <begin position="57"/>
        <end position="85"/>
    </location>
</feature>
<feature type="transmembrane region" description="Helical" evidence="1">
    <location>
        <begin position="132"/>
        <end position="156"/>
    </location>
</feature>
<feature type="domain" description="Potassium channel" evidence="2">
    <location>
        <begin position="82"/>
        <end position="153"/>
    </location>
</feature>
<keyword evidence="1" id="KW-0472">Membrane</keyword>
<feature type="transmembrane region" description="Helical" evidence="1">
    <location>
        <begin position="6"/>
        <end position="26"/>
    </location>
</feature>
<dbReference type="EMBL" id="PXNN01000017">
    <property type="protein sequence ID" value="PSF06287.1"/>
    <property type="molecule type" value="Genomic_DNA"/>
</dbReference>
<organism evidence="3 4">
    <name type="scientific">Marinobacter halophilus</name>
    <dbReference type="NCBI Taxonomy" id="1323740"/>
    <lineage>
        <taxon>Bacteria</taxon>
        <taxon>Pseudomonadati</taxon>
        <taxon>Pseudomonadota</taxon>
        <taxon>Gammaproteobacteria</taxon>
        <taxon>Pseudomonadales</taxon>
        <taxon>Marinobacteraceae</taxon>
        <taxon>Marinobacter</taxon>
    </lineage>
</organism>
<dbReference type="Proteomes" id="UP000238385">
    <property type="component" value="Unassembled WGS sequence"/>
</dbReference>
<name>A0A2T1K847_9GAMM</name>
<evidence type="ECO:0000313" key="3">
    <source>
        <dbReference type="EMBL" id="PSF06287.1"/>
    </source>
</evidence>
<dbReference type="Gene3D" id="1.10.287.70">
    <property type="match status" value="1"/>
</dbReference>
<dbReference type="OrthoDB" id="3422146at2"/>